<keyword evidence="3" id="KW-1185">Reference proteome</keyword>
<accession>A0A243RQ99</accession>
<evidence type="ECO:0000313" key="2">
    <source>
        <dbReference type="EMBL" id="OUC97027.1"/>
    </source>
</evidence>
<evidence type="ECO:0000313" key="3">
    <source>
        <dbReference type="Proteomes" id="UP000194761"/>
    </source>
</evidence>
<dbReference type="Proteomes" id="UP000194761">
    <property type="component" value="Unassembled WGS sequence"/>
</dbReference>
<reference evidence="2 3" key="1">
    <citation type="submission" date="2017-05" db="EMBL/GenBank/DDBJ databases">
        <title>Biotechnological potential of actinobacteria isolated from South African environments.</title>
        <authorList>
            <person name="Le Roes-Hill M."/>
            <person name="Prins A."/>
            <person name="Durrell K.A."/>
        </authorList>
    </citation>
    <scope>NUCLEOTIDE SEQUENCE [LARGE SCALE GENOMIC DNA]</scope>
    <source>
        <strain evidence="2">M26</strain>
    </source>
</reference>
<organism evidence="2 3">
    <name type="scientific">Streptosporangium minutum</name>
    <dbReference type="NCBI Taxonomy" id="569862"/>
    <lineage>
        <taxon>Bacteria</taxon>
        <taxon>Bacillati</taxon>
        <taxon>Actinomycetota</taxon>
        <taxon>Actinomycetes</taxon>
        <taxon>Streptosporangiales</taxon>
        <taxon>Streptosporangiaceae</taxon>
        <taxon>Streptosporangium</taxon>
    </lineage>
</organism>
<evidence type="ECO:0000256" key="1">
    <source>
        <dbReference type="SAM" id="Phobius"/>
    </source>
</evidence>
<sequence length="84" mass="9592">MLTALSIALFIGLFICLLVFFVVSLIKMLRQRRVLKYTDPMRAMDIVGRVRQLKVRGQEEAAVLLVQNELAMPADEARSWVKSI</sequence>
<gene>
    <name evidence="2" type="ORF">CA984_12890</name>
</gene>
<keyword evidence="1" id="KW-0812">Transmembrane</keyword>
<feature type="transmembrane region" description="Helical" evidence="1">
    <location>
        <begin position="6"/>
        <end position="26"/>
    </location>
</feature>
<proteinExistence type="predicted"/>
<keyword evidence="1" id="KW-1133">Transmembrane helix</keyword>
<comment type="caution">
    <text evidence="2">The sequence shown here is derived from an EMBL/GenBank/DDBJ whole genome shotgun (WGS) entry which is preliminary data.</text>
</comment>
<dbReference type="EMBL" id="NGFP01000046">
    <property type="protein sequence ID" value="OUC97027.1"/>
    <property type="molecule type" value="Genomic_DNA"/>
</dbReference>
<protein>
    <recommendedName>
        <fullName evidence="4">Ribosomal protein L7/L12 C-terminal domain-containing protein</fullName>
    </recommendedName>
</protein>
<evidence type="ECO:0008006" key="4">
    <source>
        <dbReference type="Google" id="ProtNLM"/>
    </source>
</evidence>
<keyword evidence="1" id="KW-0472">Membrane</keyword>
<name>A0A243RQ99_9ACTN</name>
<dbReference type="AlphaFoldDB" id="A0A243RQ99"/>